<evidence type="ECO:0000313" key="2">
    <source>
        <dbReference type="EMBL" id="KAK2574713.1"/>
    </source>
</evidence>
<name>A0AAD9VHH0_9HYME</name>
<reference evidence="2" key="2">
    <citation type="journal article" date="2023" name="Commun. Biol.">
        <title>Intrasexual cuticular hydrocarbon dimorphism in a wasp sheds light on hydrocarbon biosynthesis genes in Hymenoptera.</title>
        <authorList>
            <person name="Moris V.C."/>
            <person name="Podsiadlowski L."/>
            <person name="Martin S."/>
            <person name="Oeyen J.P."/>
            <person name="Donath A."/>
            <person name="Petersen M."/>
            <person name="Wilbrandt J."/>
            <person name="Misof B."/>
            <person name="Liedtke D."/>
            <person name="Thamm M."/>
            <person name="Scheiner R."/>
            <person name="Schmitt T."/>
            <person name="Niehuis O."/>
        </authorList>
    </citation>
    <scope>NUCLEOTIDE SEQUENCE</scope>
    <source>
        <strain evidence="2">GBR_01_08_01A</strain>
    </source>
</reference>
<evidence type="ECO:0000256" key="1">
    <source>
        <dbReference type="SAM" id="MobiDB-lite"/>
    </source>
</evidence>
<reference evidence="2" key="1">
    <citation type="submission" date="2021-08" db="EMBL/GenBank/DDBJ databases">
        <authorList>
            <person name="Misof B."/>
            <person name="Oliver O."/>
            <person name="Podsiadlowski L."/>
            <person name="Donath A."/>
            <person name="Peters R."/>
            <person name="Mayer C."/>
            <person name="Rust J."/>
            <person name="Gunkel S."/>
            <person name="Lesny P."/>
            <person name="Martin S."/>
            <person name="Oeyen J.P."/>
            <person name="Petersen M."/>
            <person name="Panagiotis P."/>
            <person name="Wilbrandt J."/>
            <person name="Tanja T."/>
        </authorList>
    </citation>
    <scope>NUCLEOTIDE SEQUENCE</scope>
    <source>
        <strain evidence="2">GBR_01_08_01A</strain>
        <tissue evidence="2">Thorax + abdomen</tissue>
    </source>
</reference>
<keyword evidence="3" id="KW-1185">Reference proteome</keyword>
<dbReference type="AlphaFoldDB" id="A0AAD9VHH0"/>
<feature type="region of interest" description="Disordered" evidence="1">
    <location>
        <begin position="257"/>
        <end position="289"/>
    </location>
</feature>
<gene>
    <name evidence="2" type="ORF">KPH14_013094</name>
</gene>
<evidence type="ECO:0000313" key="3">
    <source>
        <dbReference type="Proteomes" id="UP001258017"/>
    </source>
</evidence>
<feature type="compositionally biased region" description="Basic residues" evidence="1">
    <location>
        <begin position="262"/>
        <end position="289"/>
    </location>
</feature>
<dbReference type="EMBL" id="JAIFRP010005174">
    <property type="protein sequence ID" value="KAK2574713.1"/>
    <property type="molecule type" value="Genomic_DNA"/>
</dbReference>
<accession>A0AAD9VHH0</accession>
<comment type="caution">
    <text evidence="2">The sequence shown here is derived from an EMBL/GenBank/DDBJ whole genome shotgun (WGS) entry which is preliminary data.</text>
</comment>
<proteinExistence type="predicted"/>
<dbReference type="Proteomes" id="UP001258017">
    <property type="component" value="Unassembled WGS sequence"/>
</dbReference>
<sequence>MYNSLAMSGGSSRKSDFVDLLDALREFYQVLFERQMKLDALLYVLSSILLEKSLSLSSSRKKSFRHLTRDFFVNDLREFLMKYLPDVNALTLEEKHLLLKTKCRLSCTLHFNHDLTSVLSSVKANGLRAWQTGHGFDILSSSVRRTNDTAAVVTDAATAVNGPTYANNDYDSSIGNNPTTSSNSTTLDLINLVSGNTVAYFDETSNCAENSNEILRRRNVYSMETLRSSFVLYTVTDLAQRAILSCSEREIFLTDAASTSNSRKRSSGGLVSRRKGRTRHSSSGRRSVG</sequence>
<protein>
    <submittedName>
        <fullName evidence="2">Uncharacterized protein</fullName>
    </submittedName>
</protein>
<organism evidence="2 3">
    <name type="scientific">Odynerus spinipes</name>
    <dbReference type="NCBI Taxonomy" id="1348599"/>
    <lineage>
        <taxon>Eukaryota</taxon>
        <taxon>Metazoa</taxon>
        <taxon>Ecdysozoa</taxon>
        <taxon>Arthropoda</taxon>
        <taxon>Hexapoda</taxon>
        <taxon>Insecta</taxon>
        <taxon>Pterygota</taxon>
        <taxon>Neoptera</taxon>
        <taxon>Endopterygota</taxon>
        <taxon>Hymenoptera</taxon>
        <taxon>Apocrita</taxon>
        <taxon>Aculeata</taxon>
        <taxon>Vespoidea</taxon>
        <taxon>Vespidae</taxon>
        <taxon>Eumeninae</taxon>
        <taxon>Odynerus</taxon>
    </lineage>
</organism>
<feature type="non-terminal residue" evidence="2">
    <location>
        <position position="289"/>
    </location>
</feature>